<dbReference type="PROSITE" id="PS51118">
    <property type="entry name" value="HTH_HXLR"/>
    <property type="match status" value="1"/>
</dbReference>
<feature type="domain" description="HTH hxlR-type" evidence="5">
    <location>
        <begin position="7"/>
        <end position="104"/>
    </location>
</feature>
<name>A0ABX2FVW7_9BACT</name>
<evidence type="ECO:0000256" key="3">
    <source>
        <dbReference type="ARBA" id="ARBA00023163"/>
    </source>
</evidence>
<evidence type="ECO:0000256" key="1">
    <source>
        <dbReference type="ARBA" id="ARBA00023015"/>
    </source>
</evidence>
<dbReference type="Pfam" id="PF01638">
    <property type="entry name" value="HxlR"/>
    <property type="match status" value="1"/>
</dbReference>
<accession>A0ABX2FVW7</accession>
<dbReference type="InterPro" id="IPR002577">
    <property type="entry name" value="HTH_HxlR"/>
</dbReference>
<reference evidence="6 7" key="1">
    <citation type="submission" date="2020-05" db="EMBL/GenBank/DDBJ databases">
        <title>Genomic Encyclopedia of Type Strains, Phase IV (KMG-V): Genome sequencing to study the core and pangenomes of soil and plant-associated prokaryotes.</title>
        <authorList>
            <person name="Whitman W."/>
        </authorList>
    </citation>
    <scope>NUCLEOTIDE SEQUENCE [LARGE SCALE GENOMIC DNA]</scope>
    <source>
        <strain evidence="6 7">9A</strain>
    </source>
</reference>
<dbReference type="GO" id="GO:0003677">
    <property type="term" value="F:DNA binding"/>
    <property type="evidence" value="ECO:0007669"/>
    <property type="project" value="UniProtKB-KW"/>
</dbReference>
<dbReference type="PANTHER" id="PTHR33204:SF29">
    <property type="entry name" value="TRANSCRIPTIONAL REGULATOR"/>
    <property type="match status" value="1"/>
</dbReference>
<dbReference type="InterPro" id="IPR036388">
    <property type="entry name" value="WH-like_DNA-bd_sf"/>
</dbReference>
<dbReference type="Gene3D" id="1.10.10.10">
    <property type="entry name" value="Winged helix-like DNA-binding domain superfamily/Winged helix DNA-binding domain"/>
    <property type="match status" value="1"/>
</dbReference>
<dbReference type="PANTHER" id="PTHR33204">
    <property type="entry name" value="TRANSCRIPTIONAL REGULATOR, MARR FAMILY"/>
    <property type="match status" value="1"/>
</dbReference>
<evidence type="ECO:0000313" key="6">
    <source>
        <dbReference type="EMBL" id="NRT21161.1"/>
    </source>
</evidence>
<dbReference type="CDD" id="cd00090">
    <property type="entry name" value="HTH_ARSR"/>
    <property type="match status" value="1"/>
</dbReference>
<dbReference type="Proteomes" id="UP000779507">
    <property type="component" value="Unassembled WGS sequence"/>
</dbReference>
<keyword evidence="1" id="KW-0805">Transcription regulation</keyword>
<proteinExistence type="predicted"/>
<gene>
    <name evidence="6" type="ORF">HNP98_004006</name>
</gene>
<evidence type="ECO:0000256" key="4">
    <source>
        <dbReference type="SAM" id="MobiDB-lite"/>
    </source>
</evidence>
<keyword evidence="2 6" id="KW-0238">DNA-binding</keyword>
<evidence type="ECO:0000256" key="2">
    <source>
        <dbReference type="ARBA" id="ARBA00023125"/>
    </source>
</evidence>
<protein>
    <submittedName>
        <fullName evidence="6">DNA-binding HxlR family transcriptional regulator</fullName>
    </submittedName>
</protein>
<dbReference type="SUPFAM" id="SSF46785">
    <property type="entry name" value="Winged helix' DNA-binding domain"/>
    <property type="match status" value="1"/>
</dbReference>
<dbReference type="InterPro" id="IPR036390">
    <property type="entry name" value="WH_DNA-bd_sf"/>
</dbReference>
<evidence type="ECO:0000313" key="7">
    <source>
        <dbReference type="Proteomes" id="UP000779507"/>
    </source>
</evidence>
<sequence length="133" mass="14551">MKEVYTCAISASVGTVGGKWKTSILLHLRDRTLRFGALQRSVNISQKVLTQQLKELEKDGLVRREVFAEVPPRVEYSLSAYGQTLQPVLDALYLWGRAHYIKSQAQAAAPAGPADSPLAEAKPVLSESEALLS</sequence>
<keyword evidence="7" id="KW-1185">Reference proteome</keyword>
<dbReference type="InterPro" id="IPR011991">
    <property type="entry name" value="ArsR-like_HTH"/>
</dbReference>
<keyword evidence="3" id="KW-0804">Transcription</keyword>
<evidence type="ECO:0000259" key="5">
    <source>
        <dbReference type="PROSITE" id="PS51118"/>
    </source>
</evidence>
<organism evidence="6 7">
    <name type="scientific">Hymenobacter caeli</name>
    <dbReference type="NCBI Taxonomy" id="2735894"/>
    <lineage>
        <taxon>Bacteria</taxon>
        <taxon>Pseudomonadati</taxon>
        <taxon>Bacteroidota</taxon>
        <taxon>Cytophagia</taxon>
        <taxon>Cytophagales</taxon>
        <taxon>Hymenobacteraceae</taxon>
        <taxon>Hymenobacter</taxon>
    </lineage>
</organism>
<comment type="caution">
    <text evidence="6">The sequence shown here is derived from an EMBL/GenBank/DDBJ whole genome shotgun (WGS) entry which is preliminary data.</text>
</comment>
<dbReference type="EMBL" id="JABSNP010000026">
    <property type="protein sequence ID" value="NRT21161.1"/>
    <property type="molecule type" value="Genomic_DNA"/>
</dbReference>
<feature type="region of interest" description="Disordered" evidence="4">
    <location>
        <begin position="110"/>
        <end position="133"/>
    </location>
</feature>